<evidence type="ECO:0000313" key="2">
    <source>
        <dbReference type="EMBL" id="MBC3884308.1"/>
    </source>
</evidence>
<keyword evidence="3" id="KW-1185">Reference proteome</keyword>
<feature type="chain" id="PRO_5045281766" evidence="1">
    <location>
        <begin position="27"/>
        <end position="122"/>
    </location>
</feature>
<protein>
    <submittedName>
        <fullName evidence="2">Uncharacterized protein</fullName>
    </submittedName>
</protein>
<comment type="caution">
    <text evidence="2">The sequence shown here is derived from an EMBL/GenBank/DDBJ whole genome shotgun (WGS) entry which is preliminary data.</text>
</comment>
<name>A0ABR6YKH9_9BURK</name>
<reference evidence="2 3" key="1">
    <citation type="submission" date="2020-08" db="EMBL/GenBank/DDBJ databases">
        <title>Novel species isolated from subtropical streams in China.</title>
        <authorList>
            <person name="Lu H."/>
        </authorList>
    </citation>
    <scope>NUCLEOTIDE SEQUENCE [LARGE SCALE GENOMIC DNA]</scope>
    <source>
        <strain evidence="2 3">FT31W</strain>
    </source>
</reference>
<organism evidence="2 3">
    <name type="scientific">Undibacterium griseum</name>
    <dbReference type="NCBI Taxonomy" id="2762295"/>
    <lineage>
        <taxon>Bacteria</taxon>
        <taxon>Pseudomonadati</taxon>
        <taxon>Pseudomonadota</taxon>
        <taxon>Betaproteobacteria</taxon>
        <taxon>Burkholderiales</taxon>
        <taxon>Oxalobacteraceae</taxon>
        <taxon>Undibacterium</taxon>
    </lineage>
</organism>
<evidence type="ECO:0000313" key="3">
    <source>
        <dbReference type="Proteomes" id="UP000613113"/>
    </source>
</evidence>
<dbReference type="EMBL" id="JACOGC010000001">
    <property type="protein sequence ID" value="MBC3884308.1"/>
    <property type="molecule type" value="Genomic_DNA"/>
</dbReference>
<dbReference type="PROSITE" id="PS51257">
    <property type="entry name" value="PROKAR_LIPOPROTEIN"/>
    <property type="match status" value="1"/>
</dbReference>
<evidence type="ECO:0000256" key="1">
    <source>
        <dbReference type="SAM" id="SignalP"/>
    </source>
</evidence>
<feature type="signal peptide" evidence="1">
    <location>
        <begin position="1"/>
        <end position="26"/>
    </location>
</feature>
<dbReference type="RefSeq" id="WP_186861901.1">
    <property type="nucleotide sequence ID" value="NZ_JACOGC010000001.1"/>
</dbReference>
<dbReference type="Proteomes" id="UP000613113">
    <property type="component" value="Unassembled WGS sequence"/>
</dbReference>
<accession>A0ABR6YKH9</accession>
<keyword evidence="1" id="KW-0732">Signal</keyword>
<sequence length="122" mass="13510">MKTGSIFSLLLLVSACQMPQPASGQAAVLTAPDADARQELQQHIQTMSGFSHVLLSANDLVQSSELVIERRQQATPQGDLLQGRDLEMPHRFRLLARDGQCWLVHLNSGEQRLLARAKCHVQ</sequence>
<gene>
    <name evidence="2" type="ORF">H8K27_04110</name>
</gene>
<proteinExistence type="predicted"/>